<dbReference type="OrthoDB" id="3451493at2"/>
<dbReference type="InterPro" id="IPR042099">
    <property type="entry name" value="ANL_N_sf"/>
</dbReference>
<dbReference type="KEGG" id="tcu:Tcur_1826"/>
<dbReference type="SUPFAM" id="SSF56801">
    <property type="entry name" value="Acetyl-CoA synthetase-like"/>
    <property type="match status" value="1"/>
</dbReference>
<keyword evidence="2 5" id="KW-0436">Ligase</keyword>
<dbReference type="HOGENOM" id="CLU_000022_59_2_11"/>
<dbReference type="PANTHER" id="PTHR24096">
    <property type="entry name" value="LONG-CHAIN-FATTY-ACID--COA LIGASE"/>
    <property type="match status" value="1"/>
</dbReference>
<comment type="similarity">
    <text evidence="1">Belongs to the ATP-dependent AMP-binding enzyme family.</text>
</comment>
<name>D1ACR0_THECD</name>
<feature type="domain" description="AMP-binding enzyme C-terminal" evidence="4">
    <location>
        <begin position="415"/>
        <end position="482"/>
    </location>
</feature>
<sequence length="497" mass="51026">MISSPSDPPTAVAATTVTETVLGERCWGPRAALVDAGSGRVLSYDELTAAVTAAAWGLVRQGPGTVIGLQAPDGPDFVVAAYAVWAAGAVLVPVRAAAGAEETVRRLRASGAHALITCPQAAPRAWAVARGAALQRMWCLGEADGGTGLEPFARLAEEPAADRIPPVRDAGAALLADAPGGSGPGTWLTHRQVIEGLVRFATAGALSGSDVVLSGIPFTDVLGLNGVLGPALWLGATVVTCRGGLHDLLRAVQDHRVTVAVLPPAAASALAAEPAVGHYDLGSLRSVLVAGPLPGRLARACSRRLGCPVRQVYGHPAASGFTHLNLRGAEEGTLDSAGCGLPGVSWRIADPATGRARPPYQPGELWLRGPMVAAPGGGWLPTGDAAFTDEHDRAYILGRMEETPGEPVADPGRLLAAHPAVRDAAVVPVPDPHLGLAPHAFVVLGKPEQAGGLLPYVNGHVPSYQRIQAVHPVDAIPRSPSGRVMRRALLQSVHLSP</sequence>
<evidence type="ECO:0000259" key="4">
    <source>
        <dbReference type="Pfam" id="PF13193"/>
    </source>
</evidence>
<evidence type="ECO:0000256" key="2">
    <source>
        <dbReference type="ARBA" id="ARBA00022598"/>
    </source>
</evidence>
<evidence type="ECO:0000313" key="5">
    <source>
        <dbReference type="EMBL" id="ACY97399.1"/>
    </source>
</evidence>
<dbReference type="STRING" id="471852.Tcur_1826"/>
<evidence type="ECO:0000313" key="6">
    <source>
        <dbReference type="Proteomes" id="UP000001918"/>
    </source>
</evidence>
<dbReference type="Proteomes" id="UP000001918">
    <property type="component" value="Chromosome"/>
</dbReference>
<gene>
    <name evidence="5" type="ordered locus">Tcur_1826</name>
</gene>
<dbReference type="Gene3D" id="3.40.50.12780">
    <property type="entry name" value="N-terminal domain of ligase-like"/>
    <property type="match status" value="1"/>
</dbReference>
<dbReference type="Pfam" id="PF13193">
    <property type="entry name" value="AMP-binding_C"/>
    <property type="match status" value="1"/>
</dbReference>
<dbReference type="InterPro" id="IPR045851">
    <property type="entry name" value="AMP-bd_C_sf"/>
</dbReference>
<organism evidence="5 6">
    <name type="scientific">Thermomonospora curvata (strain ATCC 19995 / DSM 43183 / JCM 3096 / KCTC 9072 / NBRC 15933 / NCIMB 10081 / Henssen B9)</name>
    <dbReference type="NCBI Taxonomy" id="471852"/>
    <lineage>
        <taxon>Bacteria</taxon>
        <taxon>Bacillati</taxon>
        <taxon>Actinomycetota</taxon>
        <taxon>Actinomycetes</taxon>
        <taxon>Streptosporangiales</taxon>
        <taxon>Thermomonosporaceae</taxon>
        <taxon>Thermomonospora</taxon>
    </lineage>
</organism>
<protein>
    <submittedName>
        <fullName evidence="5">AMP-dependent synthetase and ligase</fullName>
    </submittedName>
</protein>
<keyword evidence="6" id="KW-1185">Reference proteome</keyword>
<dbReference type="RefSeq" id="WP_012852183.1">
    <property type="nucleotide sequence ID" value="NC_013510.1"/>
</dbReference>
<evidence type="ECO:0000259" key="3">
    <source>
        <dbReference type="Pfam" id="PF00501"/>
    </source>
</evidence>
<dbReference type="Gene3D" id="3.30.300.30">
    <property type="match status" value="1"/>
</dbReference>
<dbReference type="Pfam" id="PF00501">
    <property type="entry name" value="AMP-binding"/>
    <property type="match status" value="2"/>
</dbReference>
<proteinExistence type="inferred from homology"/>
<dbReference type="InterPro" id="IPR000873">
    <property type="entry name" value="AMP-dep_synth/lig_dom"/>
</dbReference>
<evidence type="ECO:0000256" key="1">
    <source>
        <dbReference type="ARBA" id="ARBA00006432"/>
    </source>
</evidence>
<dbReference type="AlphaFoldDB" id="D1ACR0"/>
<dbReference type="InterPro" id="IPR025110">
    <property type="entry name" value="AMP-bd_C"/>
</dbReference>
<dbReference type="eggNOG" id="COG0318">
    <property type="taxonomic scope" value="Bacteria"/>
</dbReference>
<dbReference type="EMBL" id="CP001738">
    <property type="protein sequence ID" value="ACY97399.1"/>
    <property type="molecule type" value="Genomic_DNA"/>
</dbReference>
<reference evidence="5 6" key="1">
    <citation type="journal article" date="2011" name="Stand. Genomic Sci.">
        <title>Complete genome sequence of Thermomonospora curvata type strain (B9).</title>
        <authorList>
            <person name="Chertkov O."/>
            <person name="Sikorski J."/>
            <person name="Nolan M."/>
            <person name="Lapidus A."/>
            <person name="Lucas S."/>
            <person name="Del Rio T.G."/>
            <person name="Tice H."/>
            <person name="Cheng J.F."/>
            <person name="Goodwin L."/>
            <person name="Pitluck S."/>
            <person name="Liolios K."/>
            <person name="Ivanova N."/>
            <person name="Mavromatis K."/>
            <person name="Mikhailova N."/>
            <person name="Ovchinnikova G."/>
            <person name="Pati A."/>
            <person name="Chen A."/>
            <person name="Palaniappan K."/>
            <person name="Djao O.D."/>
            <person name="Land M."/>
            <person name="Hauser L."/>
            <person name="Chang Y.J."/>
            <person name="Jeffries C.D."/>
            <person name="Brettin T."/>
            <person name="Han C."/>
            <person name="Detter J.C."/>
            <person name="Rohde M."/>
            <person name="Goker M."/>
            <person name="Woyke T."/>
            <person name="Bristow J."/>
            <person name="Eisen J.A."/>
            <person name="Markowitz V."/>
            <person name="Hugenholtz P."/>
            <person name="Klenk H.P."/>
            <person name="Kyrpides N.C."/>
        </authorList>
    </citation>
    <scope>NUCLEOTIDE SEQUENCE [LARGE SCALE GENOMIC DNA]</scope>
    <source>
        <strain evidence="6">ATCC 19995 / DSM 43183 / JCM 3096 / KCTC 9072 / NBRC 15933 / NCIMB 10081 / Henssen B9</strain>
    </source>
</reference>
<feature type="domain" description="AMP-dependent synthetase/ligase" evidence="3">
    <location>
        <begin position="30"/>
        <end position="122"/>
    </location>
</feature>
<accession>D1ACR0</accession>
<dbReference type="GO" id="GO:0016405">
    <property type="term" value="F:CoA-ligase activity"/>
    <property type="evidence" value="ECO:0007669"/>
    <property type="project" value="TreeGrafter"/>
</dbReference>
<feature type="domain" description="AMP-dependent synthetase/ligase" evidence="3">
    <location>
        <begin position="187"/>
        <end position="373"/>
    </location>
</feature>
<dbReference type="PANTHER" id="PTHR24096:SF149">
    <property type="entry name" value="AMP-BINDING DOMAIN-CONTAINING PROTEIN-RELATED"/>
    <property type="match status" value="1"/>
</dbReference>